<keyword evidence="3 9" id="KW-0479">Metal-binding</keyword>
<dbReference type="GO" id="GO:0046872">
    <property type="term" value="F:metal ion binding"/>
    <property type="evidence" value="ECO:0007669"/>
    <property type="project" value="UniProtKB-KW"/>
</dbReference>
<dbReference type="GO" id="GO:0004833">
    <property type="term" value="F:L-tryptophan 2,3-dioxygenase activity"/>
    <property type="evidence" value="ECO:0007669"/>
    <property type="project" value="UniProtKB-UniRule"/>
</dbReference>
<name>A0A1H2U6B7_9BACL</name>
<evidence type="ECO:0000256" key="7">
    <source>
        <dbReference type="ARBA" id="ARBA00023079"/>
    </source>
</evidence>
<evidence type="ECO:0000313" key="11">
    <source>
        <dbReference type="EMBL" id="SDW51570.1"/>
    </source>
</evidence>
<dbReference type="FunFam" id="1.20.58.480:FF:000001">
    <property type="entry name" value="Tryptophan 2,3-dioxygenase"/>
    <property type="match status" value="1"/>
</dbReference>
<evidence type="ECO:0000256" key="3">
    <source>
        <dbReference type="ARBA" id="ARBA00022723"/>
    </source>
</evidence>
<accession>A0A1H2U6B7</accession>
<evidence type="ECO:0000256" key="8">
    <source>
        <dbReference type="ARBA" id="ARBA00050412"/>
    </source>
</evidence>
<sequence length="290" mass="33752">MSQAENESQIENQSEKRKPVDAGIHTNFKNDMTYGDYLGLDSILSSQKRLSEHHDEMLFIVIHQTSELWMKLILHELEAATASIAGGELEPAFKMLARVARVQEQLIQSWDVLSTLTPTEYMEFRDHLGHSSGFQSWQNRLIEFCLGHKNQKVLSVYAHQPELHSRLKKALYQPSLYDVSIKVLAERGLPIDPARLQRDFSEDTTADASVEAAWLTVYRNVDKYWDLYELAEKLVDVEDRQQRWRYNHLKTVERIIGYKRGTGGSSGVMYLKRVLDHRFFPELWNLRTQL</sequence>
<comment type="cofactor">
    <cofactor evidence="9">
        <name>heme</name>
        <dbReference type="ChEBI" id="CHEBI:30413"/>
    </cofactor>
    <text evidence="9">Binds 1 heme group per subunit.</text>
</comment>
<comment type="subunit">
    <text evidence="1 9">Homotetramer.</text>
</comment>
<dbReference type="STRING" id="1048340.SAMN05444487_10412"/>
<gene>
    <name evidence="9" type="primary">kynA</name>
    <name evidence="11" type="ORF">SAMN05444487_10412</name>
</gene>
<feature type="binding site" evidence="9">
    <location>
        <position position="125"/>
    </location>
    <ligand>
        <name>substrate</name>
    </ligand>
</feature>
<dbReference type="SUPFAM" id="SSF140959">
    <property type="entry name" value="Indolic compounds 2,3-dioxygenase-like"/>
    <property type="match status" value="1"/>
</dbReference>
<comment type="catalytic activity">
    <reaction evidence="8 9">
        <text>L-tryptophan + O2 = N-formyl-L-kynurenine</text>
        <dbReference type="Rhea" id="RHEA:24536"/>
        <dbReference type="ChEBI" id="CHEBI:15379"/>
        <dbReference type="ChEBI" id="CHEBI:57912"/>
        <dbReference type="ChEBI" id="CHEBI:58629"/>
        <dbReference type="EC" id="1.13.11.11"/>
    </reaction>
</comment>
<evidence type="ECO:0000256" key="10">
    <source>
        <dbReference type="SAM" id="MobiDB-lite"/>
    </source>
</evidence>
<feature type="binding site" evidence="9">
    <location>
        <position position="262"/>
    </location>
    <ligand>
        <name>substrate</name>
    </ligand>
</feature>
<feature type="binding site" description="axial binding residue" evidence="9">
    <location>
        <position position="248"/>
    </location>
    <ligand>
        <name>heme</name>
        <dbReference type="ChEBI" id="CHEBI:30413"/>
    </ligand>
    <ligandPart>
        <name>Fe</name>
        <dbReference type="ChEBI" id="CHEBI:18248"/>
    </ligandPart>
</feature>
<evidence type="ECO:0000256" key="4">
    <source>
        <dbReference type="ARBA" id="ARBA00022964"/>
    </source>
</evidence>
<dbReference type="InterPro" id="IPR037217">
    <property type="entry name" value="Trp/Indoleamine_2_3_dOase-like"/>
</dbReference>
<dbReference type="UniPathway" id="UPA00333">
    <property type="reaction ID" value="UER00453"/>
</dbReference>
<keyword evidence="6 9" id="KW-0408">Iron</keyword>
<dbReference type="GO" id="GO:0020037">
    <property type="term" value="F:heme binding"/>
    <property type="evidence" value="ECO:0007669"/>
    <property type="project" value="UniProtKB-UniRule"/>
</dbReference>
<keyword evidence="7 9" id="KW-0823">Tryptophan catabolism</keyword>
<evidence type="ECO:0000256" key="2">
    <source>
        <dbReference type="ARBA" id="ARBA00022617"/>
    </source>
</evidence>
<dbReference type="InterPro" id="IPR004981">
    <property type="entry name" value="Trp_2_3_dOase"/>
</dbReference>
<comment type="similarity">
    <text evidence="9">Belongs to the tryptophan 2,3-dioxygenase family.</text>
</comment>
<dbReference type="Pfam" id="PF03301">
    <property type="entry name" value="Trp_dioxygenase"/>
    <property type="match status" value="2"/>
</dbReference>
<keyword evidence="4 9" id="KW-0223">Dioxygenase</keyword>
<keyword evidence="12" id="KW-1185">Reference proteome</keyword>
<feature type="compositionally biased region" description="Polar residues" evidence="10">
    <location>
        <begin position="1"/>
        <end position="12"/>
    </location>
</feature>
<evidence type="ECO:0000256" key="9">
    <source>
        <dbReference type="HAMAP-Rule" id="MF_01972"/>
    </source>
</evidence>
<dbReference type="Proteomes" id="UP000198534">
    <property type="component" value="Unassembled WGS sequence"/>
</dbReference>
<dbReference type="AlphaFoldDB" id="A0A1H2U6B7"/>
<dbReference type="GO" id="GO:0019442">
    <property type="term" value="P:L-tryptophan catabolic process to acetyl-CoA"/>
    <property type="evidence" value="ECO:0007669"/>
    <property type="project" value="TreeGrafter"/>
</dbReference>
<organism evidence="11 12">
    <name type="scientific">Marininema mesophilum</name>
    <dbReference type="NCBI Taxonomy" id="1048340"/>
    <lineage>
        <taxon>Bacteria</taxon>
        <taxon>Bacillati</taxon>
        <taxon>Bacillota</taxon>
        <taxon>Bacilli</taxon>
        <taxon>Bacillales</taxon>
        <taxon>Thermoactinomycetaceae</taxon>
        <taxon>Marininema</taxon>
    </lineage>
</organism>
<keyword evidence="5 9" id="KW-0560">Oxidoreductase</keyword>
<dbReference type="PANTHER" id="PTHR10138">
    <property type="entry name" value="TRYPTOPHAN 2,3-DIOXYGENASE"/>
    <property type="match status" value="1"/>
</dbReference>
<feature type="binding site" evidence="9">
    <location>
        <position position="121"/>
    </location>
    <ligand>
        <name>substrate</name>
    </ligand>
</feature>
<dbReference type="NCBIfam" id="TIGR03036">
    <property type="entry name" value="trp_2_3_diox"/>
    <property type="match status" value="1"/>
</dbReference>
<proteinExistence type="inferred from homology"/>
<comment type="pathway">
    <text evidence="9">Amino-acid degradation; L-tryptophan degradation via kynurenine pathway; L-kynurenine from L-tryptophan: step 1/2.</text>
</comment>
<comment type="function">
    <text evidence="9">Heme-dependent dioxygenase that catalyzes the oxidative cleavage of the L-tryptophan (L-Trp) pyrrole ring and converts L-tryptophan to N-formyl-L-kynurenine. Catalyzes the oxidative cleavage of the indole moiety.</text>
</comment>
<dbReference type="RefSeq" id="WP_091737106.1">
    <property type="nucleotide sequence ID" value="NZ_FNNQ01000004.1"/>
</dbReference>
<reference evidence="11 12" key="1">
    <citation type="submission" date="2016-10" db="EMBL/GenBank/DDBJ databases">
        <authorList>
            <person name="de Groot N.N."/>
        </authorList>
    </citation>
    <scope>NUCLEOTIDE SEQUENCE [LARGE SCALE GENOMIC DNA]</scope>
    <source>
        <strain evidence="11 12">DSM 45610</strain>
    </source>
</reference>
<evidence type="ECO:0000256" key="6">
    <source>
        <dbReference type="ARBA" id="ARBA00023004"/>
    </source>
</evidence>
<evidence type="ECO:0000256" key="1">
    <source>
        <dbReference type="ARBA" id="ARBA00011881"/>
    </source>
</evidence>
<dbReference type="InterPro" id="IPR017485">
    <property type="entry name" value="Trp_2-3-dOase_bac"/>
</dbReference>
<dbReference type="PANTHER" id="PTHR10138:SF0">
    <property type="entry name" value="TRYPTOPHAN 2,3-DIOXYGENASE"/>
    <property type="match status" value="1"/>
</dbReference>
<dbReference type="GO" id="GO:0019441">
    <property type="term" value="P:L-tryptophan catabolic process to kynurenine"/>
    <property type="evidence" value="ECO:0007669"/>
    <property type="project" value="UniProtKB-UniRule"/>
</dbReference>
<protein>
    <recommendedName>
        <fullName evidence="9">Tryptophan 2,3-dioxygenase</fullName>
        <shortName evidence="9">TDO</shortName>
        <ecNumber evidence="9">1.13.11.11</ecNumber>
    </recommendedName>
    <alternativeName>
        <fullName evidence="9">Tryptamin 2,3-dioxygenase</fullName>
    </alternativeName>
    <alternativeName>
        <fullName evidence="9">Tryptophan oxygenase</fullName>
        <shortName evidence="9">TO</shortName>
        <shortName evidence="9">TRPO</shortName>
    </alternativeName>
    <alternativeName>
        <fullName evidence="9">Tryptophan pyrrolase</fullName>
    </alternativeName>
    <alternativeName>
        <fullName evidence="9">Tryptophanase</fullName>
    </alternativeName>
</protein>
<dbReference type="OrthoDB" id="9776847at2"/>
<dbReference type="HAMAP" id="MF_01972">
    <property type="entry name" value="T23O"/>
    <property type="match status" value="1"/>
</dbReference>
<keyword evidence="2 9" id="KW-0349">Heme</keyword>
<dbReference type="EMBL" id="FNNQ01000004">
    <property type="protein sequence ID" value="SDW51570.1"/>
    <property type="molecule type" value="Genomic_DNA"/>
</dbReference>
<dbReference type="Gene3D" id="1.20.58.480">
    <property type="match status" value="1"/>
</dbReference>
<feature type="binding site" evidence="9">
    <location>
        <begin position="59"/>
        <end position="63"/>
    </location>
    <ligand>
        <name>substrate</name>
    </ligand>
</feature>
<feature type="region of interest" description="Disordered" evidence="10">
    <location>
        <begin position="1"/>
        <end position="22"/>
    </location>
</feature>
<dbReference type="EC" id="1.13.11.11" evidence="9"/>
<evidence type="ECO:0000256" key="5">
    <source>
        <dbReference type="ARBA" id="ARBA00023002"/>
    </source>
</evidence>
<evidence type="ECO:0000313" key="12">
    <source>
        <dbReference type="Proteomes" id="UP000198534"/>
    </source>
</evidence>